<feature type="compositionally biased region" description="Basic residues" evidence="6">
    <location>
        <begin position="1"/>
        <end position="10"/>
    </location>
</feature>
<organism evidence="10 11">
    <name type="scientific">Mycetomoellerius zeteki</name>
    <dbReference type="NCBI Taxonomy" id="64791"/>
    <lineage>
        <taxon>Eukaryota</taxon>
        <taxon>Metazoa</taxon>
        <taxon>Ecdysozoa</taxon>
        <taxon>Arthropoda</taxon>
        <taxon>Hexapoda</taxon>
        <taxon>Insecta</taxon>
        <taxon>Pterygota</taxon>
        <taxon>Neoptera</taxon>
        <taxon>Endopterygota</taxon>
        <taxon>Hymenoptera</taxon>
        <taxon>Apocrita</taxon>
        <taxon>Aculeata</taxon>
        <taxon>Formicoidea</taxon>
        <taxon>Formicidae</taxon>
        <taxon>Myrmicinae</taxon>
        <taxon>Mycetomoellerius</taxon>
    </lineage>
</organism>
<keyword evidence="3 10" id="KW-0347">Helicase</keyword>
<feature type="domain" description="Helicase ATP-binding" evidence="8">
    <location>
        <begin position="212"/>
        <end position="372"/>
    </location>
</feature>
<evidence type="ECO:0000256" key="4">
    <source>
        <dbReference type="ARBA" id="ARBA00022840"/>
    </source>
</evidence>
<dbReference type="InterPro" id="IPR000717">
    <property type="entry name" value="PCI_dom"/>
</dbReference>
<dbReference type="GO" id="GO:0033290">
    <property type="term" value="C:eukaryotic 48S preinitiation complex"/>
    <property type="evidence" value="ECO:0007669"/>
    <property type="project" value="UniProtKB-UniRule"/>
</dbReference>
<dbReference type="SUPFAM" id="SSF48113">
    <property type="entry name" value="Heme-dependent peroxidases"/>
    <property type="match status" value="1"/>
</dbReference>
<dbReference type="HAMAP" id="MF_03012">
    <property type="entry name" value="eIF3m"/>
    <property type="match status" value="1"/>
</dbReference>
<dbReference type="InterPro" id="IPR014001">
    <property type="entry name" value="Helicase_ATP-bd"/>
</dbReference>
<keyword evidence="2" id="KW-0378">Hydrolase</keyword>
<dbReference type="SMART" id="SM00487">
    <property type="entry name" value="DEXDc"/>
    <property type="match status" value="1"/>
</dbReference>
<evidence type="ECO:0000256" key="5">
    <source>
        <dbReference type="HAMAP-Rule" id="MF_03012"/>
    </source>
</evidence>
<comment type="similarity">
    <text evidence="5">Belongs to the eIF-3 subunit M family.</text>
</comment>
<dbReference type="SMART" id="SM00847">
    <property type="entry name" value="HA2"/>
    <property type="match status" value="1"/>
</dbReference>
<dbReference type="Pfam" id="PF21010">
    <property type="entry name" value="HA2_C"/>
    <property type="match status" value="1"/>
</dbReference>
<evidence type="ECO:0000256" key="3">
    <source>
        <dbReference type="ARBA" id="ARBA00022806"/>
    </source>
</evidence>
<dbReference type="GO" id="GO:0016282">
    <property type="term" value="C:eukaryotic 43S preinitiation complex"/>
    <property type="evidence" value="ECO:0007669"/>
    <property type="project" value="UniProtKB-UniRule"/>
</dbReference>
<dbReference type="Pfam" id="PF07717">
    <property type="entry name" value="OB_NTP_bind"/>
    <property type="match status" value="1"/>
</dbReference>
<dbReference type="GO" id="GO:0001732">
    <property type="term" value="P:formation of cytoplasmic translation initiation complex"/>
    <property type="evidence" value="ECO:0007669"/>
    <property type="project" value="UniProtKB-UniRule"/>
</dbReference>
<dbReference type="Pfam" id="PF00270">
    <property type="entry name" value="DEAD"/>
    <property type="match status" value="1"/>
</dbReference>
<feature type="compositionally biased region" description="Basic and acidic residues" evidence="6">
    <location>
        <begin position="30"/>
        <end position="57"/>
    </location>
</feature>
<dbReference type="GO" id="GO:0071541">
    <property type="term" value="C:eukaryotic translation initiation factor 3 complex, eIF3m"/>
    <property type="evidence" value="ECO:0007669"/>
    <property type="project" value="UniProtKB-UniRule"/>
</dbReference>
<dbReference type="Pfam" id="PF18005">
    <property type="entry name" value="eIF3m_C_helix"/>
    <property type="match status" value="1"/>
</dbReference>
<sequence>MLSRNEKKRLPKGESKREDDRYYRKKHHDDRKNEKHIFSRSAARSDREMPKIFDDARNSLSRNSSSESRHEDSNEDSYFSKYKHELNKIFTANPNLVHDIVDFWKFVEKYESVKKQLGDSEESEINSALNSIGLPEKYHKSHCLNFKLSLSYGELFARVPEAKPLIELRLLKFRDVILLYLDFKQKEKFAKLKKLRDTQANLPVARYKEKIVEMIKTEKVIVVAGDTGCGKSTQIPRYLYEAGFQKIACTQPRRIACISLAKRVAFETLSDNLSRVGYQIRFEKQKNQETNITFITEGLLLRQVSSESTSLAYDVIVLDEVHERHLHGDFLLGIMKCIIYQKPDLKLVLMSATINVELFSNYFAKENVKIIQVPGRLYPIQLLYRPVTVQDLRYKNDRFNPSPYVQIMQIIDQKYPVDEKGDLLMFLSGISEITAVVDAAKEYSMKKNNWIVLPLHSTLSIIEQDKVFDYAPDGVRKCIVATNIAETSITIDGIRFVADSGKVKEMSYDPSCKMQRLKEFWISKASAEQRKGRAGRTGPGVCYRIYSEEEYKILEKYSTPELQRVPLDSSLLQMIAMGLPDARKFPFIEPPPTNSIENAILSLKDHVGIPDALTDNEKITCIGKTLARLPVDITIGKMLIMGSIFHQVEPVLSLAAALSIQTPFTNRAYRDTECETSRKKLESDHGDPITLLNAFKEWLEVKQENSQEYRSNSNSSRKWCKRRGLEEQRFYEMTKLRAQFKDLLQDCNLLKSFPEPNSSMTSAERTIRYGELKLLKSLKRTYKQSEPKRRKQLKIETFDIQLEDNAEDNGELDIKDIEFRMRNDSSQVQNLLTASTACTYKDLTMLKLILCSGLYPQFACADEFNYCKSTSEQLFHTKAKPYVALHPMSFFGNHPQVLQIEEPDIMSMPGFKSKTPVSCKHEILAYLSLLETTKPYLVNTLRMPAAQTLLLFAHEIDTNSTFSIIVCDSWLMLEFPTPDSGQILLMKATKLRNKWDFLLNQQLQGTNDVNDERKDFSKIEQYLTQELIEYMHTMIPYTIKRLLPADLKMIYVGQQMVKEIFLDAQRPVCPPEYINIKIPKNHRYRSKPGHTEMPGLSTRYDYRTSHSPNNPHQQLNEITPYLQLDGGLIYGTSKVLASSDFPLYPNYNTVRLPMTNPPPLIHHHRYVSQHYTESISRYFKFCATDAFSIISYMMILRGTFVLDLLRIRHRNVNAGASNRRCVQLKKDWIFHHCRDNLGSYSASRPAQFDGHAQELRVYFKSLGAEISEEKSPKGIEDDLHKIIGVCEACFKEGNESEIETVLNDIVLWLLFQSLADDSPMRYHVYYHLVQIARNVDQVKAVYSGIDQLKQQFVSFPPSNEQMQKLLRLLHEVLLSKQGEQAAAVMVELLGTYTAENASAAREDAQRCILAALADPNTFLLDPLLALKPVRFLEGELIHDLLLVFVQDKLPAYLHFYQHHREFVEHQLGLNHEQNMKKMRLLTFMQLAETNPEMSFDTIQEELQIDESEVESFIIDVLKTKLVRARMDQAGRKVLISSTMHRTFGRPQWMQLRDLLVSWKANLSAVQDGMKTVAVAQMELAAKNKATLAH</sequence>
<dbReference type="InterPro" id="IPR037120">
    <property type="entry name" value="Haem_peroxidase_sf_animal"/>
</dbReference>
<keyword evidence="5" id="KW-0963">Cytoplasm</keyword>
<keyword evidence="4" id="KW-0067">ATP-binding</keyword>
<feature type="region of interest" description="Disordered" evidence="6">
    <location>
        <begin position="1"/>
        <end position="74"/>
    </location>
</feature>
<dbReference type="GO" id="GO:0005524">
    <property type="term" value="F:ATP binding"/>
    <property type="evidence" value="ECO:0007669"/>
    <property type="project" value="UniProtKB-KW"/>
</dbReference>
<dbReference type="InterPro" id="IPR040750">
    <property type="entry name" value="eIF3m_C_helix"/>
</dbReference>
<evidence type="ECO:0000313" key="11">
    <source>
        <dbReference type="Proteomes" id="UP000075809"/>
    </source>
</evidence>
<dbReference type="SMART" id="SM00088">
    <property type="entry name" value="PINT"/>
    <property type="match status" value="1"/>
</dbReference>
<evidence type="ECO:0000256" key="2">
    <source>
        <dbReference type="ARBA" id="ARBA00022801"/>
    </source>
</evidence>
<evidence type="ECO:0000259" key="7">
    <source>
        <dbReference type="PROSITE" id="PS50250"/>
    </source>
</evidence>
<accession>A0A151WRX8</accession>
<dbReference type="CDD" id="cd18791">
    <property type="entry name" value="SF2_C_RHA"/>
    <property type="match status" value="1"/>
</dbReference>
<dbReference type="GO" id="GO:0020037">
    <property type="term" value="F:heme binding"/>
    <property type="evidence" value="ECO:0007669"/>
    <property type="project" value="InterPro"/>
</dbReference>
<keyword evidence="5" id="KW-0396">Initiation factor</keyword>
<proteinExistence type="inferred from homology"/>
<dbReference type="Pfam" id="PF01399">
    <property type="entry name" value="PCI"/>
    <property type="match status" value="1"/>
</dbReference>
<comment type="subunit">
    <text evidence="5">Component of the eukaryotic translation initiation factor 3 (eIF-3) complex.</text>
</comment>
<dbReference type="InterPro" id="IPR027417">
    <property type="entry name" value="P-loop_NTPase"/>
</dbReference>
<evidence type="ECO:0000259" key="8">
    <source>
        <dbReference type="PROSITE" id="PS51192"/>
    </source>
</evidence>
<dbReference type="Gene3D" id="3.40.50.300">
    <property type="entry name" value="P-loop containing nucleotide triphosphate hydrolases"/>
    <property type="match status" value="2"/>
</dbReference>
<dbReference type="SMART" id="SM00490">
    <property type="entry name" value="HELICc"/>
    <property type="match status" value="1"/>
</dbReference>
<name>A0A151WRX8_9HYME</name>
<dbReference type="Gene3D" id="1.10.640.10">
    <property type="entry name" value="Haem peroxidase domain superfamily, animal type"/>
    <property type="match status" value="1"/>
</dbReference>
<dbReference type="InterPro" id="IPR011709">
    <property type="entry name" value="DEAD-box_helicase_OB_fold"/>
</dbReference>
<keyword evidence="11" id="KW-1185">Reference proteome</keyword>
<dbReference type="InterPro" id="IPR027528">
    <property type="entry name" value="eIF3m"/>
</dbReference>
<feature type="domain" description="PCI" evidence="7">
    <location>
        <begin position="1380"/>
        <end position="1540"/>
    </location>
</feature>
<reference evidence="10 11" key="1">
    <citation type="submission" date="2015-09" db="EMBL/GenBank/DDBJ databases">
        <title>Trachymyrmex zeteki WGS genome.</title>
        <authorList>
            <person name="Nygaard S."/>
            <person name="Hu H."/>
            <person name="Boomsma J."/>
            <person name="Zhang G."/>
        </authorList>
    </citation>
    <scope>NUCLEOTIDE SEQUENCE [LARGE SCALE GENOMIC DNA]</scope>
    <source>
        <strain evidence="10">Tzet28-1</strain>
        <tissue evidence="10">Whole body</tissue>
    </source>
</reference>
<dbReference type="Pfam" id="PF00271">
    <property type="entry name" value="Helicase_C"/>
    <property type="match status" value="1"/>
</dbReference>
<dbReference type="FunFam" id="3.40.50.300:FF:000725">
    <property type="entry name" value="probable ATP-dependent RNA helicase DHX34"/>
    <property type="match status" value="1"/>
</dbReference>
<comment type="subcellular location">
    <subcellularLocation>
        <location evidence="5">Cytoplasm</location>
    </subcellularLocation>
</comment>
<dbReference type="GO" id="GO:0004386">
    <property type="term" value="F:helicase activity"/>
    <property type="evidence" value="ECO:0007669"/>
    <property type="project" value="UniProtKB-KW"/>
</dbReference>
<dbReference type="InterPro" id="IPR010255">
    <property type="entry name" value="Haem_peroxidase_sf"/>
</dbReference>
<dbReference type="GO" id="GO:0004601">
    <property type="term" value="F:peroxidase activity"/>
    <property type="evidence" value="ECO:0007669"/>
    <property type="project" value="InterPro"/>
</dbReference>
<dbReference type="FunFam" id="3.40.50.300:FF:000540">
    <property type="entry name" value="probable ATP-dependent RNA helicase DHX34"/>
    <property type="match status" value="1"/>
</dbReference>
<dbReference type="InterPro" id="IPR007502">
    <property type="entry name" value="Helicase-assoc_dom"/>
</dbReference>
<keyword evidence="5" id="KW-0648">Protein biosynthesis</keyword>
<protein>
    <recommendedName>
        <fullName evidence="5">Eukaryotic translation initiation factor 3 subunit M</fullName>
        <shortName evidence="5">eIF3m</shortName>
    </recommendedName>
</protein>
<evidence type="ECO:0000259" key="9">
    <source>
        <dbReference type="PROSITE" id="PS51194"/>
    </source>
</evidence>
<keyword evidence="1" id="KW-0547">Nucleotide-binding</keyword>
<evidence type="ECO:0000313" key="10">
    <source>
        <dbReference type="EMBL" id="KYQ50604.1"/>
    </source>
</evidence>
<feature type="compositionally biased region" description="Basic and acidic residues" evidence="6">
    <location>
        <begin position="11"/>
        <end position="22"/>
    </location>
</feature>
<evidence type="ECO:0000256" key="6">
    <source>
        <dbReference type="SAM" id="MobiDB-lite"/>
    </source>
</evidence>
<dbReference type="PROSITE" id="PS50250">
    <property type="entry name" value="PCI"/>
    <property type="match status" value="1"/>
</dbReference>
<dbReference type="STRING" id="64791.A0A151WRX8"/>
<dbReference type="InterPro" id="IPR011545">
    <property type="entry name" value="DEAD/DEAH_box_helicase_dom"/>
</dbReference>
<dbReference type="EMBL" id="KQ982796">
    <property type="protein sequence ID" value="KYQ50604.1"/>
    <property type="molecule type" value="Genomic_DNA"/>
</dbReference>
<evidence type="ECO:0000256" key="1">
    <source>
        <dbReference type="ARBA" id="ARBA00022741"/>
    </source>
</evidence>
<dbReference type="PROSITE" id="PS51194">
    <property type="entry name" value="HELICASE_CTER"/>
    <property type="match status" value="1"/>
</dbReference>
<dbReference type="PANTHER" id="PTHR18934:SF221">
    <property type="entry name" value="ATP-DEPENDENT RNA HELICASE DHX34-RELATED"/>
    <property type="match status" value="1"/>
</dbReference>
<dbReference type="Proteomes" id="UP000075809">
    <property type="component" value="Unassembled WGS sequence"/>
</dbReference>
<dbReference type="GO" id="GO:0016787">
    <property type="term" value="F:hydrolase activity"/>
    <property type="evidence" value="ECO:0007669"/>
    <property type="project" value="UniProtKB-KW"/>
</dbReference>
<comment type="function">
    <text evidence="5">Component of the eukaryotic translation initiation factor 3 (eIF-3) complex, which is involved in protein synthesis of a specialized repertoire of mRNAs and, together with other initiation factors, stimulates binding of mRNA and methionyl-tRNAi to the 40S ribosome. The eIF-3 complex specifically targets and initiates translation of a subset of mRNAs involved in cell proliferation.</text>
</comment>
<dbReference type="Gene3D" id="1.20.120.1080">
    <property type="match status" value="1"/>
</dbReference>
<dbReference type="GO" id="GO:0006979">
    <property type="term" value="P:response to oxidative stress"/>
    <property type="evidence" value="ECO:0007669"/>
    <property type="project" value="InterPro"/>
</dbReference>
<dbReference type="PROSITE" id="PS51192">
    <property type="entry name" value="HELICASE_ATP_BIND_1"/>
    <property type="match status" value="1"/>
</dbReference>
<dbReference type="GO" id="GO:0003743">
    <property type="term" value="F:translation initiation factor activity"/>
    <property type="evidence" value="ECO:0007669"/>
    <property type="project" value="UniProtKB-UniRule"/>
</dbReference>
<dbReference type="GO" id="GO:0003723">
    <property type="term" value="F:RNA binding"/>
    <property type="evidence" value="ECO:0007669"/>
    <property type="project" value="TreeGrafter"/>
</dbReference>
<gene>
    <name evidence="10" type="ORF">ALC60_10312</name>
</gene>
<dbReference type="InterPro" id="IPR001650">
    <property type="entry name" value="Helicase_C-like"/>
</dbReference>
<dbReference type="SUPFAM" id="SSF52540">
    <property type="entry name" value="P-loop containing nucleoside triphosphate hydrolases"/>
    <property type="match status" value="1"/>
</dbReference>
<dbReference type="PANTHER" id="PTHR18934">
    <property type="entry name" value="ATP-DEPENDENT RNA HELICASE"/>
    <property type="match status" value="1"/>
</dbReference>
<feature type="domain" description="Helicase C-terminal" evidence="9">
    <location>
        <begin position="410"/>
        <end position="578"/>
    </location>
</feature>